<evidence type="ECO:0000313" key="4">
    <source>
        <dbReference type="Proteomes" id="UP001159405"/>
    </source>
</evidence>
<sequence length="161" mass="18186">MAGARDSPKLDMEHGFIQNIIKNQVDRDEYDKEQKALSLQKKISGQSRPKKRAPLQMYVPPHLRAKAVDVKNKQESESSSKVLSTEDWEDDLRVPNTPASPGIRMTLEFERQDGEIRKLNICEGEDLRKVISSFGKANGLDARLRDALLQRISNALEGRAS</sequence>
<comment type="caution">
    <text evidence="3">The sequence shown here is derived from an EMBL/GenBank/DDBJ whole genome shotgun (WGS) entry which is preliminary data.</text>
</comment>
<feature type="compositionally biased region" description="Basic and acidic residues" evidence="2">
    <location>
        <begin position="68"/>
        <end position="78"/>
    </location>
</feature>
<feature type="region of interest" description="Disordered" evidence="2">
    <location>
        <begin position="32"/>
        <end position="56"/>
    </location>
</feature>
<keyword evidence="4" id="KW-1185">Reference proteome</keyword>
<organism evidence="3 4">
    <name type="scientific">Porites lobata</name>
    <dbReference type="NCBI Taxonomy" id="104759"/>
    <lineage>
        <taxon>Eukaryota</taxon>
        <taxon>Metazoa</taxon>
        <taxon>Cnidaria</taxon>
        <taxon>Anthozoa</taxon>
        <taxon>Hexacorallia</taxon>
        <taxon>Scleractinia</taxon>
        <taxon>Fungiina</taxon>
        <taxon>Poritidae</taxon>
        <taxon>Porites</taxon>
    </lineage>
</organism>
<comment type="similarity">
    <text evidence="1">Belongs to the UPF0561 family.</text>
</comment>
<evidence type="ECO:0000256" key="1">
    <source>
        <dbReference type="ARBA" id="ARBA00006905"/>
    </source>
</evidence>
<dbReference type="PANTHER" id="PTHR34256:SF1">
    <property type="entry name" value="UPF0561 PROTEIN C2ORF68"/>
    <property type="match status" value="1"/>
</dbReference>
<gene>
    <name evidence="3" type="ORF">PLOB_00006427</name>
</gene>
<reference evidence="3 4" key="1">
    <citation type="submission" date="2022-05" db="EMBL/GenBank/DDBJ databases">
        <authorList>
            <consortium name="Genoscope - CEA"/>
            <person name="William W."/>
        </authorList>
    </citation>
    <scope>NUCLEOTIDE SEQUENCE [LARGE SCALE GENOMIC DNA]</scope>
</reference>
<dbReference type="Proteomes" id="UP001159405">
    <property type="component" value="Unassembled WGS sequence"/>
</dbReference>
<dbReference type="Pfam" id="PF10573">
    <property type="entry name" value="UPF0561"/>
    <property type="match status" value="1"/>
</dbReference>
<evidence type="ECO:0000313" key="3">
    <source>
        <dbReference type="EMBL" id="CAH3045471.1"/>
    </source>
</evidence>
<dbReference type="PANTHER" id="PTHR34256">
    <property type="entry name" value="UPF0561 PROTEIN C2ORF68"/>
    <property type="match status" value="1"/>
</dbReference>
<feature type="region of interest" description="Disordered" evidence="2">
    <location>
        <begin position="68"/>
        <end position="101"/>
    </location>
</feature>
<proteinExistence type="inferred from homology"/>
<accession>A0ABN8N9V4</accession>
<dbReference type="InterPro" id="IPR018888">
    <property type="entry name" value="UPF0561"/>
</dbReference>
<dbReference type="EMBL" id="CALNXK010000013">
    <property type="protein sequence ID" value="CAH3045471.1"/>
    <property type="molecule type" value="Genomic_DNA"/>
</dbReference>
<evidence type="ECO:0000256" key="2">
    <source>
        <dbReference type="SAM" id="MobiDB-lite"/>
    </source>
</evidence>
<name>A0ABN8N9V4_9CNID</name>
<protein>
    <submittedName>
        <fullName evidence="3">Uncharacterized protein</fullName>
    </submittedName>
</protein>